<keyword evidence="1" id="KW-1133">Transmembrane helix</keyword>
<name>A0A0G0F0E0_9BACT</name>
<evidence type="ECO:0000256" key="2">
    <source>
        <dbReference type="SAM" id="SignalP"/>
    </source>
</evidence>
<keyword evidence="1" id="KW-0472">Membrane</keyword>
<keyword evidence="1" id="KW-0812">Transmembrane</keyword>
<dbReference type="EMBL" id="LBSF01000035">
    <property type="protein sequence ID" value="KKQ11247.1"/>
    <property type="molecule type" value="Genomic_DNA"/>
</dbReference>
<evidence type="ECO:0000256" key="1">
    <source>
        <dbReference type="SAM" id="Phobius"/>
    </source>
</evidence>
<keyword evidence="2" id="KW-0732">Signal</keyword>
<gene>
    <name evidence="3" type="ORF">US24_C0035G0004</name>
</gene>
<dbReference type="AlphaFoldDB" id="A0A0G0F0E0"/>
<dbReference type="Proteomes" id="UP000034075">
    <property type="component" value="Unassembled WGS sequence"/>
</dbReference>
<evidence type="ECO:0000313" key="3">
    <source>
        <dbReference type="EMBL" id="KKQ11247.1"/>
    </source>
</evidence>
<proteinExistence type="predicted"/>
<reference evidence="3 4" key="1">
    <citation type="journal article" date="2015" name="Nature">
        <title>rRNA introns, odd ribosomes, and small enigmatic genomes across a large radiation of phyla.</title>
        <authorList>
            <person name="Brown C.T."/>
            <person name="Hug L.A."/>
            <person name="Thomas B.C."/>
            <person name="Sharon I."/>
            <person name="Castelle C.J."/>
            <person name="Singh A."/>
            <person name="Wilkins M.J."/>
            <person name="Williams K.H."/>
            <person name="Banfield J.F."/>
        </authorList>
    </citation>
    <scope>NUCLEOTIDE SEQUENCE [LARGE SCALE GENOMIC DNA]</scope>
</reference>
<evidence type="ECO:0000313" key="4">
    <source>
        <dbReference type="Proteomes" id="UP000034075"/>
    </source>
</evidence>
<organism evidence="3 4">
    <name type="scientific">candidate division WS6 bacterium GW2011_GWC2_36_7</name>
    <dbReference type="NCBI Taxonomy" id="1619091"/>
    <lineage>
        <taxon>Bacteria</taxon>
        <taxon>Candidatus Dojkabacteria</taxon>
    </lineage>
</organism>
<protein>
    <submittedName>
        <fullName evidence="3">Uncharacterized protein</fullName>
    </submittedName>
</protein>
<comment type="caution">
    <text evidence="3">The sequence shown here is derived from an EMBL/GenBank/DDBJ whole genome shotgun (WGS) entry which is preliminary data.</text>
</comment>
<sequence length="77" mass="8562">MNKKTFKLFFIPILTILILGILRSPVLAADSNTPYQPYIPEDTGLADAIMFDIVAIITYVAGLGFILVSKYLNKKID</sequence>
<feature type="chain" id="PRO_5002532037" evidence="2">
    <location>
        <begin position="29"/>
        <end position="77"/>
    </location>
</feature>
<accession>A0A0G0F0E0</accession>
<feature type="signal peptide" evidence="2">
    <location>
        <begin position="1"/>
        <end position="28"/>
    </location>
</feature>
<feature type="transmembrane region" description="Helical" evidence="1">
    <location>
        <begin position="44"/>
        <end position="68"/>
    </location>
</feature>